<evidence type="ECO:0000313" key="2">
    <source>
        <dbReference type="EMBL" id="EFX04098.1"/>
    </source>
</evidence>
<keyword evidence="3" id="KW-1185">Reference proteome</keyword>
<reference evidence="2 3" key="1">
    <citation type="journal article" date="2011" name="Proc. Natl. Acad. Sci. U.S.A.">
        <title>Genome and transcriptome analyses of the mountain pine beetle-fungal symbiont Grosmannia clavigera, a lodgepole pine pathogen.</title>
        <authorList>
            <person name="DiGuistini S."/>
            <person name="Wang Y."/>
            <person name="Liao N.Y."/>
            <person name="Taylor G."/>
            <person name="Tanguay P."/>
            <person name="Feau N."/>
            <person name="Henrissat B."/>
            <person name="Chan S.K."/>
            <person name="Hesse-Orce U."/>
            <person name="Alamouti S.M."/>
            <person name="Tsui C.K.M."/>
            <person name="Docking R.T."/>
            <person name="Levasseur A."/>
            <person name="Haridas S."/>
            <person name="Robertson G."/>
            <person name="Birol I."/>
            <person name="Holt R.A."/>
            <person name="Marra M.A."/>
            <person name="Hamelin R.C."/>
            <person name="Hirst M."/>
            <person name="Jones S.J.M."/>
            <person name="Bohlmann J."/>
            <person name="Breuil C."/>
        </authorList>
    </citation>
    <scope>NUCLEOTIDE SEQUENCE [LARGE SCALE GENOMIC DNA]</scope>
    <source>
        <strain evidence="3">kw1407 / UAMH 11150</strain>
    </source>
</reference>
<sequence>MQVHTALPRNTALQAQQAAAPVLASRRWGPYSRHSAASRLETLVFSILFPGHGQQHCFLHRGTRSGTPASAPVSTARVILFSPQYSYGARNLLAGCQRSPHGPHATQLEEMLPSHGRAAAPEPS</sequence>
<dbReference type="GeneID" id="25973859"/>
<evidence type="ECO:0000313" key="3">
    <source>
        <dbReference type="Proteomes" id="UP000007796"/>
    </source>
</evidence>
<proteinExistence type="predicted"/>
<accession>F0XF50</accession>
<protein>
    <submittedName>
        <fullName evidence="2">Uncharacterized protein</fullName>
    </submittedName>
</protein>
<name>F0XF50_GROCL</name>
<feature type="region of interest" description="Disordered" evidence="1">
    <location>
        <begin position="98"/>
        <end position="124"/>
    </location>
</feature>
<evidence type="ECO:0000256" key="1">
    <source>
        <dbReference type="SAM" id="MobiDB-lite"/>
    </source>
</evidence>
<dbReference type="RefSeq" id="XP_014173580.1">
    <property type="nucleotide sequence ID" value="XM_014318105.1"/>
</dbReference>
<organism evidence="3">
    <name type="scientific">Grosmannia clavigera (strain kw1407 / UAMH 11150)</name>
    <name type="common">Blue stain fungus</name>
    <name type="synonym">Graphiocladiella clavigera</name>
    <dbReference type="NCBI Taxonomy" id="655863"/>
    <lineage>
        <taxon>Eukaryota</taxon>
        <taxon>Fungi</taxon>
        <taxon>Dikarya</taxon>
        <taxon>Ascomycota</taxon>
        <taxon>Pezizomycotina</taxon>
        <taxon>Sordariomycetes</taxon>
        <taxon>Sordariomycetidae</taxon>
        <taxon>Ophiostomatales</taxon>
        <taxon>Ophiostomataceae</taxon>
        <taxon>Leptographium</taxon>
    </lineage>
</organism>
<dbReference type="InParanoid" id="F0XF50"/>
<dbReference type="HOGENOM" id="CLU_2004174_0_0_1"/>
<gene>
    <name evidence="2" type="ORF">CMQ_1026</name>
</gene>
<dbReference type="EMBL" id="GL629765">
    <property type="protein sequence ID" value="EFX04098.1"/>
    <property type="molecule type" value="Genomic_DNA"/>
</dbReference>
<dbReference type="Proteomes" id="UP000007796">
    <property type="component" value="Unassembled WGS sequence"/>
</dbReference>
<dbReference type="AlphaFoldDB" id="F0XF50"/>